<gene>
    <name evidence="1" type="ORF">FHS12_004059</name>
</gene>
<reference evidence="1 2" key="1">
    <citation type="submission" date="2020-08" db="EMBL/GenBank/DDBJ databases">
        <title>Genomic Encyclopedia of Type Strains, Phase III (KMG-III): the genomes of soil and plant-associated and newly described type strains.</title>
        <authorList>
            <person name="Whitman W."/>
        </authorList>
    </citation>
    <scope>NUCLEOTIDE SEQUENCE [LARGE SCALE GENOMIC DNA]</scope>
    <source>
        <strain evidence="1 2">CECT 3302</strain>
    </source>
</reference>
<organism evidence="1 2">
    <name type="scientific">Nocardioides albus</name>
    <dbReference type="NCBI Taxonomy" id="1841"/>
    <lineage>
        <taxon>Bacteria</taxon>
        <taxon>Bacillati</taxon>
        <taxon>Actinomycetota</taxon>
        <taxon>Actinomycetes</taxon>
        <taxon>Propionibacteriales</taxon>
        <taxon>Nocardioidaceae</taxon>
        <taxon>Nocardioides</taxon>
    </lineage>
</organism>
<comment type="caution">
    <text evidence="1">The sequence shown here is derived from an EMBL/GenBank/DDBJ whole genome shotgun (WGS) entry which is preliminary data.</text>
</comment>
<dbReference type="AlphaFoldDB" id="A0A7W5A8F2"/>
<evidence type="ECO:0000313" key="2">
    <source>
        <dbReference type="Proteomes" id="UP000577707"/>
    </source>
</evidence>
<dbReference type="RefSeq" id="WP_183548792.1">
    <property type="nucleotide sequence ID" value="NZ_BMQT01000008.1"/>
</dbReference>
<proteinExistence type="predicted"/>
<sequence length="65" mass="7008">MTRILIRVDSAVSDDALETFPHLTLSTQRATTTLIGDLADDELQGVLDLLSSLGVDVIEIVTIPE</sequence>
<dbReference type="EMBL" id="JACHXG010000009">
    <property type="protein sequence ID" value="MBB3091094.1"/>
    <property type="molecule type" value="Genomic_DNA"/>
</dbReference>
<name>A0A7W5A8F2_9ACTN</name>
<keyword evidence="2" id="KW-1185">Reference proteome</keyword>
<dbReference type="Proteomes" id="UP000577707">
    <property type="component" value="Unassembled WGS sequence"/>
</dbReference>
<evidence type="ECO:0000313" key="1">
    <source>
        <dbReference type="EMBL" id="MBB3091094.1"/>
    </source>
</evidence>
<protein>
    <submittedName>
        <fullName evidence="1">Uncharacterized protein</fullName>
    </submittedName>
</protein>
<accession>A0A7W5A8F2</accession>